<accession>A0A5B7J2X3</accession>
<evidence type="ECO:0000313" key="1">
    <source>
        <dbReference type="EMBL" id="MPC91090.1"/>
    </source>
</evidence>
<dbReference type="EMBL" id="VSRR010086563">
    <property type="protein sequence ID" value="MPC91090.1"/>
    <property type="molecule type" value="Genomic_DNA"/>
</dbReference>
<keyword evidence="2" id="KW-1185">Reference proteome</keyword>
<organism evidence="1 2">
    <name type="scientific">Portunus trituberculatus</name>
    <name type="common">Swimming crab</name>
    <name type="synonym">Neptunus trituberculatus</name>
    <dbReference type="NCBI Taxonomy" id="210409"/>
    <lineage>
        <taxon>Eukaryota</taxon>
        <taxon>Metazoa</taxon>
        <taxon>Ecdysozoa</taxon>
        <taxon>Arthropoda</taxon>
        <taxon>Crustacea</taxon>
        <taxon>Multicrustacea</taxon>
        <taxon>Malacostraca</taxon>
        <taxon>Eumalacostraca</taxon>
        <taxon>Eucarida</taxon>
        <taxon>Decapoda</taxon>
        <taxon>Pleocyemata</taxon>
        <taxon>Brachyura</taxon>
        <taxon>Eubrachyura</taxon>
        <taxon>Portunoidea</taxon>
        <taxon>Portunidae</taxon>
        <taxon>Portuninae</taxon>
        <taxon>Portunus</taxon>
    </lineage>
</organism>
<gene>
    <name evidence="1" type="ORF">E2C01_086105</name>
</gene>
<dbReference type="AlphaFoldDB" id="A0A5B7J2X3"/>
<comment type="caution">
    <text evidence="1">The sequence shown here is derived from an EMBL/GenBank/DDBJ whole genome shotgun (WGS) entry which is preliminary data.</text>
</comment>
<proteinExistence type="predicted"/>
<name>A0A5B7J2X3_PORTR</name>
<evidence type="ECO:0000313" key="2">
    <source>
        <dbReference type="Proteomes" id="UP000324222"/>
    </source>
</evidence>
<sequence>MSVPCGKEQFFFMHKAIIMLHNAVLVSVRLCYRPLPALGCPVCYACLVVAKTLHHAHLVVAKTLHQLFNLVTLLNKRGIHD</sequence>
<dbReference type="Proteomes" id="UP000324222">
    <property type="component" value="Unassembled WGS sequence"/>
</dbReference>
<protein>
    <submittedName>
        <fullName evidence="1">Uncharacterized protein</fullName>
    </submittedName>
</protein>
<reference evidence="1 2" key="1">
    <citation type="submission" date="2019-05" db="EMBL/GenBank/DDBJ databases">
        <title>Another draft genome of Portunus trituberculatus and its Hox gene families provides insights of decapod evolution.</title>
        <authorList>
            <person name="Jeong J.-H."/>
            <person name="Song I."/>
            <person name="Kim S."/>
            <person name="Choi T."/>
            <person name="Kim D."/>
            <person name="Ryu S."/>
            <person name="Kim W."/>
        </authorList>
    </citation>
    <scope>NUCLEOTIDE SEQUENCE [LARGE SCALE GENOMIC DNA]</scope>
    <source>
        <tissue evidence="1">Muscle</tissue>
    </source>
</reference>